<dbReference type="AlphaFoldDB" id="A0AA38LFE9"/>
<organism evidence="1 2">
    <name type="scientific">Taxus chinensis</name>
    <name type="common">Chinese yew</name>
    <name type="synonym">Taxus wallichiana var. chinensis</name>
    <dbReference type="NCBI Taxonomy" id="29808"/>
    <lineage>
        <taxon>Eukaryota</taxon>
        <taxon>Viridiplantae</taxon>
        <taxon>Streptophyta</taxon>
        <taxon>Embryophyta</taxon>
        <taxon>Tracheophyta</taxon>
        <taxon>Spermatophyta</taxon>
        <taxon>Pinopsida</taxon>
        <taxon>Pinidae</taxon>
        <taxon>Conifers II</taxon>
        <taxon>Cupressales</taxon>
        <taxon>Taxaceae</taxon>
        <taxon>Taxus</taxon>
    </lineage>
</organism>
<sequence>FVLNMQQGATYISKHNTLLCTRFTPRVHFPFLVFTLHIAIPPCFTCPLDMLSATHFLYRII</sequence>
<keyword evidence="2" id="KW-1185">Reference proteome</keyword>
<evidence type="ECO:0000313" key="1">
    <source>
        <dbReference type="EMBL" id="KAH9320030.1"/>
    </source>
</evidence>
<reference evidence="1 2" key="1">
    <citation type="journal article" date="2021" name="Nat. Plants">
        <title>The Taxus genome provides insights into paclitaxel biosynthesis.</title>
        <authorList>
            <person name="Xiong X."/>
            <person name="Gou J."/>
            <person name="Liao Q."/>
            <person name="Li Y."/>
            <person name="Zhou Q."/>
            <person name="Bi G."/>
            <person name="Li C."/>
            <person name="Du R."/>
            <person name="Wang X."/>
            <person name="Sun T."/>
            <person name="Guo L."/>
            <person name="Liang H."/>
            <person name="Lu P."/>
            <person name="Wu Y."/>
            <person name="Zhang Z."/>
            <person name="Ro D.K."/>
            <person name="Shang Y."/>
            <person name="Huang S."/>
            <person name="Yan J."/>
        </authorList>
    </citation>
    <scope>NUCLEOTIDE SEQUENCE [LARGE SCALE GENOMIC DNA]</scope>
    <source>
        <strain evidence="1">Ta-2019</strain>
    </source>
</reference>
<feature type="non-terminal residue" evidence="1">
    <location>
        <position position="1"/>
    </location>
</feature>
<gene>
    <name evidence="1" type="ORF">KI387_021799</name>
</gene>
<feature type="non-terminal residue" evidence="1">
    <location>
        <position position="61"/>
    </location>
</feature>
<dbReference type="EMBL" id="JAHRHJ020000004">
    <property type="protein sequence ID" value="KAH9320030.1"/>
    <property type="molecule type" value="Genomic_DNA"/>
</dbReference>
<evidence type="ECO:0000313" key="2">
    <source>
        <dbReference type="Proteomes" id="UP000824469"/>
    </source>
</evidence>
<proteinExistence type="predicted"/>
<accession>A0AA38LFE9</accession>
<comment type="caution">
    <text evidence="1">The sequence shown here is derived from an EMBL/GenBank/DDBJ whole genome shotgun (WGS) entry which is preliminary data.</text>
</comment>
<protein>
    <submittedName>
        <fullName evidence="1">Uncharacterized protein</fullName>
    </submittedName>
</protein>
<dbReference type="Proteomes" id="UP000824469">
    <property type="component" value="Unassembled WGS sequence"/>
</dbReference>
<name>A0AA38LFE9_TAXCH</name>